<evidence type="ECO:0000313" key="2">
    <source>
        <dbReference type="Proteomes" id="UP000198736"/>
    </source>
</evidence>
<keyword evidence="2" id="KW-1185">Reference proteome</keyword>
<name>A0A0S4LAZ1_9BACT</name>
<dbReference type="AlphaFoldDB" id="A0A0S4LAZ1"/>
<organism evidence="1 2">
    <name type="scientific">Candidatus Nitrospira nitrificans</name>
    <dbReference type="NCBI Taxonomy" id="1742973"/>
    <lineage>
        <taxon>Bacteria</taxon>
        <taxon>Pseudomonadati</taxon>
        <taxon>Nitrospirota</taxon>
        <taxon>Nitrospiria</taxon>
        <taxon>Nitrospirales</taxon>
        <taxon>Nitrospiraceae</taxon>
        <taxon>Nitrospira</taxon>
    </lineage>
</organism>
<dbReference type="EMBL" id="CZPZ01000004">
    <property type="protein sequence ID" value="CUS32980.1"/>
    <property type="molecule type" value="Genomic_DNA"/>
</dbReference>
<evidence type="ECO:0000313" key="1">
    <source>
        <dbReference type="EMBL" id="CUS32980.1"/>
    </source>
</evidence>
<sequence length="37" mass="3765">MSVAAGGNRETVATVSNLLNQRMGVGVTERGYGPQSG</sequence>
<proteinExistence type="predicted"/>
<protein>
    <submittedName>
        <fullName evidence="1">Uncharacterized protein</fullName>
    </submittedName>
</protein>
<reference evidence="2" key="1">
    <citation type="submission" date="2015-10" db="EMBL/GenBank/DDBJ databases">
        <authorList>
            <person name="Luecker S."/>
            <person name="Luecker S."/>
        </authorList>
    </citation>
    <scope>NUCLEOTIDE SEQUENCE [LARGE SCALE GENOMIC DNA]</scope>
</reference>
<accession>A0A0S4LAZ1</accession>
<dbReference type="Proteomes" id="UP000198736">
    <property type="component" value="Unassembled WGS sequence"/>
</dbReference>
<gene>
    <name evidence="1" type="ORF">COMA2_120003</name>
</gene>